<reference evidence="2" key="1">
    <citation type="submission" date="2023-03" db="UniProtKB">
        <authorList>
            <consortium name="EnsemblPlants"/>
        </authorList>
    </citation>
    <scope>IDENTIFICATION</scope>
</reference>
<dbReference type="AlphaFoldDB" id="A0A9I9E538"/>
<dbReference type="Gramene" id="MELO3C028902.2.1">
    <property type="protein sequence ID" value="MELO3C028902.2.1"/>
    <property type="gene ID" value="MELO3C028902.2"/>
</dbReference>
<protein>
    <submittedName>
        <fullName evidence="2">Uncharacterized protein</fullName>
    </submittedName>
</protein>
<feature type="compositionally biased region" description="Low complexity" evidence="1">
    <location>
        <begin position="221"/>
        <end position="240"/>
    </location>
</feature>
<feature type="region of interest" description="Disordered" evidence="1">
    <location>
        <begin position="214"/>
        <end position="240"/>
    </location>
</feature>
<sequence>MKPKRVVKVSKHCLSIGIETREETSESQRTLHKGYARRACLASTISKQGSTLSCEKGSLENKNAYRVTGAKIITWLVYIANYPKGQVARIWLMHAMRSLDTYSILAIICFPKGEQNTCDKNGSCDETTSDRSWRLDKEVTVTHDIMILGNSHHWTEPPCNRRCRHSVAVVVLVRSSSEVDCQSRAILCNPSHLRLEAITDRLLSVTVRHSRCKISRRPRRSSSSPNRFSRRSYPNPDTRAASAAAIHDCAIRRDRQFGIDIDMIQVVRRDRSQPDCLSVSSGYITNQIVLGVPLGSPKTSMFLQDHMLHAGAKASRRATRSDRGEPYGSFTSTLCRSSDFNGFGLYKSPNVLRYWI</sequence>
<dbReference type="EnsemblPlants" id="MELO3C028902.2.1">
    <property type="protein sequence ID" value="MELO3C028902.2.1"/>
    <property type="gene ID" value="MELO3C028902.2"/>
</dbReference>
<evidence type="ECO:0000313" key="2">
    <source>
        <dbReference type="EnsemblPlants" id="MELO3C028902.2.1"/>
    </source>
</evidence>
<name>A0A9I9E538_CUCME</name>
<organism evidence="2">
    <name type="scientific">Cucumis melo</name>
    <name type="common">Muskmelon</name>
    <dbReference type="NCBI Taxonomy" id="3656"/>
    <lineage>
        <taxon>Eukaryota</taxon>
        <taxon>Viridiplantae</taxon>
        <taxon>Streptophyta</taxon>
        <taxon>Embryophyta</taxon>
        <taxon>Tracheophyta</taxon>
        <taxon>Spermatophyta</taxon>
        <taxon>Magnoliopsida</taxon>
        <taxon>eudicotyledons</taxon>
        <taxon>Gunneridae</taxon>
        <taxon>Pentapetalae</taxon>
        <taxon>rosids</taxon>
        <taxon>fabids</taxon>
        <taxon>Cucurbitales</taxon>
        <taxon>Cucurbitaceae</taxon>
        <taxon>Benincaseae</taxon>
        <taxon>Cucumis</taxon>
    </lineage>
</organism>
<evidence type="ECO:0000256" key="1">
    <source>
        <dbReference type="SAM" id="MobiDB-lite"/>
    </source>
</evidence>
<proteinExistence type="predicted"/>
<accession>A0A9I9E538</accession>